<sequence>MISHPKIICVFNLLIMSQFLNFDFGGGAGAVVAADASNYFESDKRAAPYEAVHRELPRPCTGNCAARAPTASASRAAV</sequence>
<evidence type="ECO:0000313" key="3">
    <source>
        <dbReference type="WBParaSite" id="nRc.2.0.1.t12990-RA"/>
    </source>
</evidence>
<feature type="chain" id="PRO_5036698756" evidence="1">
    <location>
        <begin position="23"/>
        <end position="78"/>
    </location>
</feature>
<keyword evidence="2" id="KW-1185">Reference proteome</keyword>
<reference evidence="3" key="1">
    <citation type="submission" date="2022-11" db="UniProtKB">
        <authorList>
            <consortium name="WormBaseParasite"/>
        </authorList>
    </citation>
    <scope>IDENTIFICATION</scope>
</reference>
<protein>
    <submittedName>
        <fullName evidence="3">Secreted protein</fullName>
    </submittedName>
</protein>
<feature type="signal peptide" evidence="1">
    <location>
        <begin position="1"/>
        <end position="22"/>
    </location>
</feature>
<organism evidence="2 3">
    <name type="scientific">Romanomermis culicivorax</name>
    <name type="common">Nematode worm</name>
    <dbReference type="NCBI Taxonomy" id="13658"/>
    <lineage>
        <taxon>Eukaryota</taxon>
        <taxon>Metazoa</taxon>
        <taxon>Ecdysozoa</taxon>
        <taxon>Nematoda</taxon>
        <taxon>Enoplea</taxon>
        <taxon>Dorylaimia</taxon>
        <taxon>Mermithida</taxon>
        <taxon>Mermithoidea</taxon>
        <taxon>Mermithidae</taxon>
        <taxon>Romanomermis</taxon>
    </lineage>
</organism>
<dbReference type="WBParaSite" id="nRc.2.0.1.t12990-RA">
    <property type="protein sequence ID" value="nRc.2.0.1.t12990-RA"/>
    <property type="gene ID" value="nRc.2.0.1.g12990"/>
</dbReference>
<keyword evidence="1" id="KW-0732">Signal</keyword>
<name>A0A915IFS2_ROMCU</name>
<dbReference type="Proteomes" id="UP000887565">
    <property type="component" value="Unplaced"/>
</dbReference>
<accession>A0A915IFS2</accession>
<proteinExistence type="predicted"/>
<evidence type="ECO:0000256" key="1">
    <source>
        <dbReference type="SAM" id="SignalP"/>
    </source>
</evidence>
<dbReference type="AlphaFoldDB" id="A0A915IFS2"/>
<evidence type="ECO:0000313" key="2">
    <source>
        <dbReference type="Proteomes" id="UP000887565"/>
    </source>
</evidence>